<evidence type="ECO:0000313" key="4">
    <source>
        <dbReference type="Proteomes" id="UP000504635"/>
    </source>
</evidence>
<dbReference type="KEGG" id="soy:115889428"/>
<accession>A0A6J2YPT6</accession>
<reference evidence="5" key="1">
    <citation type="submission" date="2025-08" db="UniProtKB">
        <authorList>
            <consortium name="RefSeq"/>
        </authorList>
    </citation>
    <scope>IDENTIFICATION</scope>
    <source>
        <tissue evidence="5">Gonads</tissue>
    </source>
</reference>
<dbReference type="SUPFAM" id="SSF54928">
    <property type="entry name" value="RNA-binding domain, RBD"/>
    <property type="match status" value="3"/>
</dbReference>
<evidence type="ECO:0000313" key="5">
    <source>
        <dbReference type="RefSeq" id="XP_030765276.1"/>
    </source>
</evidence>
<sequence length="234" mass="27177">MVQDHGVSNRGFAYVTYMNSTLARKAMKELSSKVFLGTTVLSMELSIDNCRIFIGGLPVHKTKKEIWHQLIELYNVTNIVNVIVYKNYFNSSYNRGFVFLEFGTHEEASHFRAKFQDKLALFGRQVFVDWSIPVQEYDANVLENVKIIFLRGLSVSDASKWKFRQTLYELLDKTNIEKVYTHRDYAFVHFVSKQVAELSLGKLKDFYSGSQVEVMWANPPSKFSHRSFRQKASI</sequence>
<gene>
    <name evidence="5" type="primary">LOC115889428</name>
</gene>
<dbReference type="InterPro" id="IPR000504">
    <property type="entry name" value="RRM_dom"/>
</dbReference>
<dbReference type="Proteomes" id="UP000504635">
    <property type="component" value="Unplaced"/>
</dbReference>
<dbReference type="InterPro" id="IPR035979">
    <property type="entry name" value="RBD_domain_sf"/>
</dbReference>
<dbReference type="PANTHER" id="PTHR21245">
    <property type="entry name" value="HETEROGENEOUS NUCLEAR RIBONUCLEOPROTEIN"/>
    <property type="match status" value="1"/>
</dbReference>
<dbReference type="PROSITE" id="PS50102">
    <property type="entry name" value="RRM"/>
    <property type="match status" value="1"/>
</dbReference>
<proteinExistence type="predicted"/>
<dbReference type="GeneID" id="115889428"/>
<organism evidence="4 5">
    <name type="scientific">Sitophilus oryzae</name>
    <name type="common">Rice weevil</name>
    <name type="synonym">Curculio oryzae</name>
    <dbReference type="NCBI Taxonomy" id="7048"/>
    <lineage>
        <taxon>Eukaryota</taxon>
        <taxon>Metazoa</taxon>
        <taxon>Ecdysozoa</taxon>
        <taxon>Arthropoda</taxon>
        <taxon>Hexapoda</taxon>
        <taxon>Insecta</taxon>
        <taxon>Pterygota</taxon>
        <taxon>Neoptera</taxon>
        <taxon>Endopterygota</taxon>
        <taxon>Coleoptera</taxon>
        <taxon>Polyphaga</taxon>
        <taxon>Cucujiformia</taxon>
        <taxon>Curculionidae</taxon>
        <taxon>Dryophthorinae</taxon>
        <taxon>Sitophilus</taxon>
    </lineage>
</organism>
<evidence type="ECO:0000259" key="3">
    <source>
        <dbReference type="PROSITE" id="PS50102"/>
    </source>
</evidence>
<dbReference type="AlphaFoldDB" id="A0A6J2YPT6"/>
<dbReference type="InParanoid" id="A0A6J2YPT6"/>
<evidence type="ECO:0000256" key="2">
    <source>
        <dbReference type="PROSITE-ProRule" id="PRU00176"/>
    </source>
</evidence>
<dbReference type="GO" id="GO:0003723">
    <property type="term" value="F:RNA binding"/>
    <property type="evidence" value="ECO:0007669"/>
    <property type="project" value="UniProtKB-UniRule"/>
</dbReference>
<feature type="domain" description="RRM" evidence="3">
    <location>
        <begin position="50"/>
        <end position="133"/>
    </location>
</feature>
<name>A0A6J2YPT6_SITOR</name>
<evidence type="ECO:0000256" key="1">
    <source>
        <dbReference type="ARBA" id="ARBA00022884"/>
    </source>
</evidence>
<protein>
    <submittedName>
        <fullName evidence="5">RNA-binding protein 47-like</fullName>
    </submittedName>
</protein>
<dbReference type="Gene3D" id="3.30.70.330">
    <property type="match status" value="1"/>
</dbReference>
<dbReference type="InterPro" id="IPR012677">
    <property type="entry name" value="Nucleotide-bd_a/b_plait_sf"/>
</dbReference>
<keyword evidence="1 2" id="KW-0694">RNA-binding</keyword>
<dbReference type="RefSeq" id="XP_030765276.1">
    <property type="nucleotide sequence ID" value="XM_030909416.1"/>
</dbReference>
<keyword evidence="4" id="KW-1185">Reference proteome</keyword>
<dbReference type="SMART" id="SM00360">
    <property type="entry name" value="RRM"/>
    <property type="match status" value="2"/>
</dbReference>
<dbReference type="OrthoDB" id="3800936at2759"/>